<comment type="caution">
    <text evidence="10">The sequence shown here is derived from an EMBL/GenBank/DDBJ whole genome shotgun (WGS) entry which is preliminary data.</text>
</comment>
<keyword evidence="6 7" id="KW-0092">Biotin</keyword>
<dbReference type="PANTHER" id="PTHR43416:SF4">
    <property type="entry name" value="BIOTIN CARBOXYL CARRIER PROTEIN OF ACETYL-COA CARBOXYLASE 2, CHLOROPLASTIC"/>
    <property type="match status" value="1"/>
</dbReference>
<dbReference type="AlphaFoldDB" id="A0ABD1PMP7"/>
<name>A0ABD1PMP7_9LAMI</name>
<dbReference type="PROSITE" id="PS50968">
    <property type="entry name" value="BIOTINYL_LIPOYL"/>
    <property type="match status" value="1"/>
</dbReference>
<evidence type="ECO:0000256" key="6">
    <source>
        <dbReference type="ARBA" id="ARBA00023267"/>
    </source>
</evidence>
<evidence type="ECO:0000256" key="4">
    <source>
        <dbReference type="ARBA" id="ARBA00023098"/>
    </source>
</evidence>
<evidence type="ECO:0000256" key="3">
    <source>
        <dbReference type="ARBA" id="ARBA00022832"/>
    </source>
</evidence>
<feature type="compositionally biased region" description="Pro residues" evidence="8">
    <location>
        <begin position="164"/>
        <end position="174"/>
    </location>
</feature>
<feature type="domain" description="Lipoyl-binding" evidence="9">
    <location>
        <begin position="197"/>
        <end position="277"/>
    </location>
</feature>
<accession>A0ABD1PMP7</accession>
<comment type="subcellular location">
    <subcellularLocation>
        <location evidence="7">Plastid</location>
        <location evidence="7">Chloroplast</location>
    </subcellularLocation>
</comment>
<dbReference type="GO" id="GO:0006633">
    <property type="term" value="P:fatty acid biosynthetic process"/>
    <property type="evidence" value="ECO:0007669"/>
    <property type="project" value="UniProtKB-KW"/>
</dbReference>
<dbReference type="PRINTS" id="PR01071">
    <property type="entry name" value="ACOABIOTINCC"/>
</dbReference>
<evidence type="ECO:0000313" key="11">
    <source>
        <dbReference type="Proteomes" id="UP001604336"/>
    </source>
</evidence>
<organism evidence="10 11">
    <name type="scientific">Abeliophyllum distichum</name>
    <dbReference type="NCBI Taxonomy" id="126358"/>
    <lineage>
        <taxon>Eukaryota</taxon>
        <taxon>Viridiplantae</taxon>
        <taxon>Streptophyta</taxon>
        <taxon>Embryophyta</taxon>
        <taxon>Tracheophyta</taxon>
        <taxon>Spermatophyta</taxon>
        <taxon>Magnoliopsida</taxon>
        <taxon>eudicotyledons</taxon>
        <taxon>Gunneridae</taxon>
        <taxon>Pentapetalae</taxon>
        <taxon>asterids</taxon>
        <taxon>lamiids</taxon>
        <taxon>Lamiales</taxon>
        <taxon>Oleaceae</taxon>
        <taxon>Forsythieae</taxon>
        <taxon>Abeliophyllum</taxon>
    </lineage>
</organism>
<dbReference type="Proteomes" id="UP001604336">
    <property type="component" value="Unassembled WGS sequence"/>
</dbReference>
<dbReference type="GO" id="GO:0009507">
    <property type="term" value="C:chloroplast"/>
    <property type="evidence" value="ECO:0007669"/>
    <property type="project" value="UniProtKB-SubCell"/>
</dbReference>
<dbReference type="GO" id="GO:0016421">
    <property type="term" value="F:CoA carboxylase activity"/>
    <property type="evidence" value="ECO:0007669"/>
    <property type="project" value="UniProtKB-ARBA"/>
</dbReference>
<dbReference type="NCBIfam" id="TIGR00531">
    <property type="entry name" value="BCCP"/>
    <property type="match status" value="1"/>
</dbReference>
<comment type="function">
    <text evidence="7">This protein is a component of the acetyl coenzyme A carboxylase complex; first, biotin carboxylase catalyzes the carboxylation of the carrier protein and then the transcarboxylase transfers the carboxyl group to form malonyl-CoA.</text>
</comment>
<dbReference type="InterPro" id="IPR001882">
    <property type="entry name" value="Biotin_BS"/>
</dbReference>
<dbReference type="PANTHER" id="PTHR43416">
    <property type="entry name" value="DIHYDROLIPOYLLYSINE-RESIDUE SUCCINYLTRANSFERASE COMPONENT OF 2-OXOGLUTARATE DEHYDROGENASE COMPLEX, MITOCHONDRIAL-RELATED"/>
    <property type="match status" value="1"/>
</dbReference>
<dbReference type="SUPFAM" id="SSF51230">
    <property type="entry name" value="Single hybrid motif"/>
    <property type="match status" value="1"/>
</dbReference>
<dbReference type="FunFam" id="2.40.50.100:FF:000003">
    <property type="entry name" value="Acetyl-CoA carboxylase biotin carboxyl carrier protein"/>
    <property type="match status" value="1"/>
</dbReference>
<feature type="region of interest" description="Disordered" evidence="8">
    <location>
        <begin position="161"/>
        <end position="198"/>
    </location>
</feature>
<comment type="pathway">
    <text evidence="1 7">Lipid metabolism; fatty acid biosynthesis.</text>
</comment>
<dbReference type="InterPro" id="IPR011053">
    <property type="entry name" value="Single_hybrid_motif"/>
</dbReference>
<proteinExistence type="predicted"/>
<reference evidence="11" key="1">
    <citation type="submission" date="2024-07" db="EMBL/GenBank/DDBJ databases">
        <title>Two chromosome-level genome assemblies of Korean endemic species Abeliophyllum distichum and Forsythia ovata (Oleaceae).</title>
        <authorList>
            <person name="Jang H."/>
        </authorList>
    </citation>
    <scope>NUCLEOTIDE SEQUENCE [LARGE SCALE GENOMIC DNA]</scope>
</reference>
<dbReference type="PROSITE" id="PS00188">
    <property type="entry name" value="BIOTIN"/>
    <property type="match status" value="1"/>
</dbReference>
<dbReference type="Pfam" id="PF00364">
    <property type="entry name" value="Biotin_lipoyl"/>
    <property type="match status" value="1"/>
</dbReference>
<keyword evidence="2 7" id="KW-0444">Lipid biosynthesis</keyword>
<dbReference type="InterPro" id="IPR000089">
    <property type="entry name" value="Biotin_lipoyl"/>
</dbReference>
<evidence type="ECO:0000256" key="5">
    <source>
        <dbReference type="ARBA" id="ARBA00023160"/>
    </source>
</evidence>
<keyword evidence="5 7" id="KW-0275">Fatty acid biosynthesis</keyword>
<evidence type="ECO:0000256" key="2">
    <source>
        <dbReference type="ARBA" id="ARBA00022516"/>
    </source>
</evidence>
<evidence type="ECO:0000256" key="8">
    <source>
        <dbReference type="SAM" id="MobiDB-lite"/>
    </source>
</evidence>
<keyword evidence="7" id="KW-0150">Chloroplast</keyword>
<keyword evidence="11" id="KW-1185">Reference proteome</keyword>
<dbReference type="Gene3D" id="2.40.50.100">
    <property type="match status" value="1"/>
</dbReference>
<evidence type="ECO:0000256" key="7">
    <source>
        <dbReference type="RuleBase" id="RU364072"/>
    </source>
</evidence>
<dbReference type="InterPro" id="IPR050537">
    <property type="entry name" value="2-oxoacid_dehydrogenase"/>
</dbReference>
<evidence type="ECO:0000313" key="10">
    <source>
        <dbReference type="EMBL" id="KAL2465185.1"/>
    </source>
</evidence>
<evidence type="ECO:0000259" key="9">
    <source>
        <dbReference type="PROSITE" id="PS50968"/>
    </source>
</evidence>
<keyword evidence="7" id="KW-0934">Plastid</keyword>
<dbReference type="EMBL" id="JBFOLK010000013">
    <property type="protein sequence ID" value="KAL2465185.1"/>
    <property type="molecule type" value="Genomic_DNA"/>
</dbReference>
<gene>
    <name evidence="10" type="ORF">Adt_41036</name>
</gene>
<keyword evidence="3 7" id="KW-0276">Fatty acid metabolism</keyword>
<keyword evidence="4 7" id="KW-0443">Lipid metabolism</keyword>
<dbReference type="InterPro" id="IPR001249">
    <property type="entry name" value="AcCoA_biotinCC"/>
</dbReference>
<sequence length="348" mass="37508">MASFSIPCPKISSLLGASSESNNRHEHRPCIASFPRSDSRSNLGTLFLTQGCSRSQSDVYKASAQLHEVAVEKISNSTPALETKLAKEEEIQHTVPDASSISAFMTQVSDLVKLVDSRDIMELQLKQMDCEVLIRKKEALPQPSAAAPVFYAQPSTHQAIVSPQLPPSNVPAPASPVSSTPASVPAPPAPVKPKSSHPPLKCPMAGTFYRSSAPGTPPFVKVGDKVQKGQVVCIIEAMKLMNEIEADQSGTVVDILVDDGKPVSVDMRRSSRICIEVAISSRIYAVTRKSHWICASGRAGLMGSLRPWCTNLEICARLHMVLEIVQTGSVDLPKLRGGRSSRSSSFLR</sequence>
<evidence type="ECO:0000256" key="1">
    <source>
        <dbReference type="ARBA" id="ARBA00005194"/>
    </source>
</evidence>
<protein>
    <recommendedName>
        <fullName evidence="7">Biotin carboxyl carrier protein of acetyl-CoA carboxylase</fullName>
    </recommendedName>
</protein>
<dbReference type="CDD" id="cd06850">
    <property type="entry name" value="biotinyl_domain"/>
    <property type="match status" value="1"/>
</dbReference>